<name>A0A0D2NDG1_HYPSF</name>
<reference evidence="3" key="1">
    <citation type="submission" date="2014-04" db="EMBL/GenBank/DDBJ databases">
        <title>Evolutionary Origins and Diversification of the Mycorrhizal Mutualists.</title>
        <authorList>
            <consortium name="DOE Joint Genome Institute"/>
            <consortium name="Mycorrhizal Genomics Consortium"/>
            <person name="Kohler A."/>
            <person name="Kuo A."/>
            <person name="Nagy L.G."/>
            <person name="Floudas D."/>
            <person name="Copeland A."/>
            <person name="Barry K.W."/>
            <person name="Cichocki N."/>
            <person name="Veneault-Fourrey C."/>
            <person name="LaButti K."/>
            <person name="Lindquist E.A."/>
            <person name="Lipzen A."/>
            <person name="Lundell T."/>
            <person name="Morin E."/>
            <person name="Murat C."/>
            <person name="Riley R."/>
            <person name="Ohm R."/>
            <person name="Sun H."/>
            <person name="Tunlid A."/>
            <person name="Henrissat B."/>
            <person name="Grigoriev I.V."/>
            <person name="Hibbett D.S."/>
            <person name="Martin F."/>
        </authorList>
    </citation>
    <scope>NUCLEOTIDE SEQUENCE [LARGE SCALE GENOMIC DNA]</scope>
    <source>
        <strain evidence="3">FD-334 SS-4</strain>
    </source>
</reference>
<dbReference type="Proteomes" id="UP000054270">
    <property type="component" value="Unassembled WGS sequence"/>
</dbReference>
<evidence type="ECO:0000256" key="1">
    <source>
        <dbReference type="SAM" id="Coils"/>
    </source>
</evidence>
<protein>
    <submittedName>
        <fullName evidence="2">Uncharacterized protein</fullName>
    </submittedName>
</protein>
<organism evidence="2 3">
    <name type="scientific">Hypholoma sublateritium (strain FD-334 SS-4)</name>
    <dbReference type="NCBI Taxonomy" id="945553"/>
    <lineage>
        <taxon>Eukaryota</taxon>
        <taxon>Fungi</taxon>
        <taxon>Dikarya</taxon>
        <taxon>Basidiomycota</taxon>
        <taxon>Agaricomycotina</taxon>
        <taxon>Agaricomycetes</taxon>
        <taxon>Agaricomycetidae</taxon>
        <taxon>Agaricales</taxon>
        <taxon>Agaricineae</taxon>
        <taxon>Strophariaceae</taxon>
        <taxon>Hypholoma</taxon>
    </lineage>
</organism>
<feature type="coiled-coil region" evidence="1">
    <location>
        <begin position="25"/>
        <end position="55"/>
    </location>
</feature>
<evidence type="ECO:0000313" key="2">
    <source>
        <dbReference type="EMBL" id="KJA14641.1"/>
    </source>
</evidence>
<dbReference type="AlphaFoldDB" id="A0A0D2NDG1"/>
<keyword evidence="3" id="KW-1185">Reference proteome</keyword>
<dbReference type="EMBL" id="KN817670">
    <property type="protein sequence ID" value="KJA14641.1"/>
    <property type="molecule type" value="Genomic_DNA"/>
</dbReference>
<proteinExistence type="predicted"/>
<evidence type="ECO:0000313" key="3">
    <source>
        <dbReference type="Proteomes" id="UP000054270"/>
    </source>
</evidence>
<gene>
    <name evidence="2" type="ORF">HYPSUDRAFT_428112</name>
</gene>
<dbReference type="OrthoDB" id="2679843at2759"/>
<sequence>MPFRESWFSPYPTIDRGSIAAKEDLKNLDEDIRYLEEIYENLKQQRARVRDLKTLGPSTEETQNKIYFHYLDVIRNQRRAEEERNDSNL</sequence>
<accession>A0A0D2NDG1</accession>
<keyword evidence="1" id="KW-0175">Coiled coil</keyword>